<evidence type="ECO:0000313" key="2">
    <source>
        <dbReference type="EMBL" id="KAF2651699.1"/>
    </source>
</evidence>
<feature type="compositionally biased region" description="Basic residues" evidence="1">
    <location>
        <begin position="139"/>
        <end position="152"/>
    </location>
</feature>
<evidence type="ECO:0000313" key="3">
    <source>
        <dbReference type="Proteomes" id="UP000799324"/>
    </source>
</evidence>
<keyword evidence="3" id="KW-1185">Reference proteome</keyword>
<dbReference type="OrthoDB" id="3764174at2759"/>
<feature type="compositionally biased region" description="Polar residues" evidence="1">
    <location>
        <begin position="153"/>
        <end position="168"/>
    </location>
</feature>
<evidence type="ECO:0000256" key="1">
    <source>
        <dbReference type="SAM" id="MobiDB-lite"/>
    </source>
</evidence>
<dbReference type="AlphaFoldDB" id="A0A6A6SVI8"/>
<dbReference type="EMBL" id="MU004419">
    <property type="protein sequence ID" value="KAF2651699.1"/>
    <property type="molecule type" value="Genomic_DNA"/>
</dbReference>
<name>A0A6A6SVI8_9PLEO</name>
<feature type="region of interest" description="Disordered" evidence="1">
    <location>
        <begin position="135"/>
        <end position="168"/>
    </location>
</feature>
<protein>
    <submittedName>
        <fullName evidence="2">Uncharacterized protein</fullName>
    </submittedName>
</protein>
<accession>A0A6A6SVI8</accession>
<reference evidence="2" key="1">
    <citation type="journal article" date="2020" name="Stud. Mycol.">
        <title>101 Dothideomycetes genomes: a test case for predicting lifestyles and emergence of pathogens.</title>
        <authorList>
            <person name="Haridas S."/>
            <person name="Albert R."/>
            <person name="Binder M."/>
            <person name="Bloem J."/>
            <person name="Labutti K."/>
            <person name="Salamov A."/>
            <person name="Andreopoulos B."/>
            <person name="Baker S."/>
            <person name="Barry K."/>
            <person name="Bills G."/>
            <person name="Bluhm B."/>
            <person name="Cannon C."/>
            <person name="Castanera R."/>
            <person name="Culley D."/>
            <person name="Daum C."/>
            <person name="Ezra D."/>
            <person name="Gonzalez J."/>
            <person name="Henrissat B."/>
            <person name="Kuo A."/>
            <person name="Liang C."/>
            <person name="Lipzen A."/>
            <person name="Lutzoni F."/>
            <person name="Magnuson J."/>
            <person name="Mondo S."/>
            <person name="Nolan M."/>
            <person name="Ohm R."/>
            <person name="Pangilinan J."/>
            <person name="Park H.-J."/>
            <person name="Ramirez L."/>
            <person name="Alfaro M."/>
            <person name="Sun H."/>
            <person name="Tritt A."/>
            <person name="Yoshinaga Y."/>
            <person name="Zwiers L.-H."/>
            <person name="Turgeon B."/>
            <person name="Goodwin S."/>
            <person name="Spatafora J."/>
            <person name="Crous P."/>
            <person name="Grigoriev I."/>
        </authorList>
    </citation>
    <scope>NUCLEOTIDE SEQUENCE</scope>
    <source>
        <strain evidence="2">CBS 122681</strain>
    </source>
</reference>
<sequence length="217" mass="24207">MSYIELTNLPCNPDYSPYHDLACRHRIKTAFPEFCSPNCQVPRGRQGFLCPECLVDTVTMEVQLADLCMTTDEAGERTRTTRSELVRAIVDKKVYELQKRGYWRLCTVVEKMDPILQFYDSFPEAHYAEMMDGMDEVRSRKRPSAKATKKKSANPQSNLTNSSASQASVGQRAVIPGFNSSDVHSLIEDEATKAVREVLERLALGSTILGDASGCTG</sequence>
<proteinExistence type="predicted"/>
<organism evidence="2 3">
    <name type="scientific">Lophiostoma macrostomum CBS 122681</name>
    <dbReference type="NCBI Taxonomy" id="1314788"/>
    <lineage>
        <taxon>Eukaryota</taxon>
        <taxon>Fungi</taxon>
        <taxon>Dikarya</taxon>
        <taxon>Ascomycota</taxon>
        <taxon>Pezizomycotina</taxon>
        <taxon>Dothideomycetes</taxon>
        <taxon>Pleosporomycetidae</taxon>
        <taxon>Pleosporales</taxon>
        <taxon>Lophiostomataceae</taxon>
        <taxon>Lophiostoma</taxon>
    </lineage>
</organism>
<gene>
    <name evidence="2" type="ORF">K491DRAFT_760877</name>
</gene>
<dbReference type="Proteomes" id="UP000799324">
    <property type="component" value="Unassembled WGS sequence"/>
</dbReference>